<accession>A0A8J4EDF3</accession>
<dbReference type="EMBL" id="BOPH01000081">
    <property type="protein sequence ID" value="GIJ70528.1"/>
    <property type="molecule type" value="Genomic_DNA"/>
</dbReference>
<proteinExistence type="predicted"/>
<dbReference type="Proteomes" id="UP000635606">
    <property type="component" value="Unassembled WGS sequence"/>
</dbReference>
<evidence type="ECO:0000259" key="1">
    <source>
        <dbReference type="PROSITE" id="PS51352"/>
    </source>
</evidence>
<dbReference type="SUPFAM" id="SSF52833">
    <property type="entry name" value="Thioredoxin-like"/>
    <property type="match status" value="1"/>
</dbReference>
<gene>
    <name evidence="2" type="ORF">Voc01_054450</name>
</gene>
<dbReference type="RefSeq" id="WP_203930423.1">
    <property type="nucleotide sequence ID" value="NZ_BOPH01000081.1"/>
</dbReference>
<sequence length="177" mass="18451">MALLTAAVVVVGTVGVVNLVLTVGVIRRLREHEELLRRGPQGRPVSGLAPGATVPDFSVRTRAGGHRSGADFSGDTLVGFFSVGCQPCEELVPQFVEAARTHPGGPARVLAVVTGREPDTLADALAPVADVVVDAEADTLAKVFQVSAFPTLMLVDGHGHVRANDLRLDHLPDLVAA</sequence>
<dbReference type="AlphaFoldDB" id="A0A8J4EDF3"/>
<dbReference type="InterPro" id="IPR013766">
    <property type="entry name" value="Thioredoxin_domain"/>
</dbReference>
<dbReference type="InterPro" id="IPR036249">
    <property type="entry name" value="Thioredoxin-like_sf"/>
</dbReference>
<keyword evidence="3" id="KW-1185">Reference proteome</keyword>
<reference evidence="2" key="1">
    <citation type="submission" date="2021-01" db="EMBL/GenBank/DDBJ databases">
        <title>Whole genome shotgun sequence of Virgisporangium ochraceum NBRC 16418.</title>
        <authorList>
            <person name="Komaki H."/>
            <person name="Tamura T."/>
        </authorList>
    </citation>
    <scope>NUCLEOTIDE SEQUENCE</scope>
    <source>
        <strain evidence="2">NBRC 16418</strain>
    </source>
</reference>
<organism evidence="2 3">
    <name type="scientific">Virgisporangium ochraceum</name>
    <dbReference type="NCBI Taxonomy" id="65505"/>
    <lineage>
        <taxon>Bacteria</taxon>
        <taxon>Bacillati</taxon>
        <taxon>Actinomycetota</taxon>
        <taxon>Actinomycetes</taxon>
        <taxon>Micromonosporales</taxon>
        <taxon>Micromonosporaceae</taxon>
        <taxon>Virgisporangium</taxon>
    </lineage>
</organism>
<feature type="domain" description="Thioredoxin" evidence="1">
    <location>
        <begin position="48"/>
        <end position="177"/>
    </location>
</feature>
<name>A0A8J4EDF3_9ACTN</name>
<dbReference type="Gene3D" id="3.40.30.10">
    <property type="entry name" value="Glutaredoxin"/>
    <property type="match status" value="1"/>
</dbReference>
<evidence type="ECO:0000313" key="3">
    <source>
        <dbReference type="Proteomes" id="UP000635606"/>
    </source>
</evidence>
<protein>
    <recommendedName>
        <fullName evidence="1">Thioredoxin domain-containing protein</fullName>
    </recommendedName>
</protein>
<evidence type="ECO:0000313" key="2">
    <source>
        <dbReference type="EMBL" id="GIJ70528.1"/>
    </source>
</evidence>
<dbReference type="PROSITE" id="PS51352">
    <property type="entry name" value="THIOREDOXIN_2"/>
    <property type="match status" value="1"/>
</dbReference>
<comment type="caution">
    <text evidence="2">The sequence shown here is derived from an EMBL/GenBank/DDBJ whole genome shotgun (WGS) entry which is preliminary data.</text>
</comment>
<dbReference type="CDD" id="cd02966">
    <property type="entry name" value="TlpA_like_family"/>
    <property type="match status" value="1"/>
</dbReference>